<reference evidence="4" key="2">
    <citation type="submission" date="2025-09" db="UniProtKB">
        <authorList>
            <consortium name="Ensembl"/>
        </authorList>
    </citation>
    <scope>IDENTIFICATION</scope>
</reference>
<name>A0A8D0GHU0_SPHPU</name>
<dbReference type="SMART" id="SM00343">
    <property type="entry name" value="ZnF_C2HC"/>
    <property type="match status" value="1"/>
</dbReference>
<dbReference type="Proteomes" id="UP000694392">
    <property type="component" value="Unplaced"/>
</dbReference>
<proteinExistence type="predicted"/>
<keyword evidence="1" id="KW-0862">Zinc</keyword>
<evidence type="ECO:0000259" key="3">
    <source>
        <dbReference type="PROSITE" id="PS50158"/>
    </source>
</evidence>
<dbReference type="SUPFAM" id="SSF57756">
    <property type="entry name" value="Retrovirus zinc finger-like domains"/>
    <property type="match status" value="1"/>
</dbReference>
<dbReference type="GO" id="GO:0008270">
    <property type="term" value="F:zinc ion binding"/>
    <property type="evidence" value="ECO:0007669"/>
    <property type="project" value="UniProtKB-KW"/>
</dbReference>
<dbReference type="AlphaFoldDB" id="A0A8D0GHU0"/>
<dbReference type="Pfam" id="PF00098">
    <property type="entry name" value="zf-CCHC"/>
    <property type="match status" value="1"/>
</dbReference>
<evidence type="ECO:0000256" key="2">
    <source>
        <dbReference type="SAM" id="MobiDB-lite"/>
    </source>
</evidence>
<dbReference type="InterPro" id="IPR001878">
    <property type="entry name" value="Znf_CCHC"/>
</dbReference>
<dbReference type="Ensembl" id="ENSSPUT00000005510.1">
    <property type="protein sequence ID" value="ENSSPUP00000005181.1"/>
    <property type="gene ID" value="ENSSPUG00000004012.1"/>
</dbReference>
<reference evidence="4" key="1">
    <citation type="submission" date="2025-08" db="UniProtKB">
        <authorList>
            <consortium name="Ensembl"/>
        </authorList>
    </citation>
    <scope>IDENTIFICATION</scope>
</reference>
<evidence type="ECO:0000313" key="4">
    <source>
        <dbReference type="Ensembl" id="ENSSPUP00000005181.1"/>
    </source>
</evidence>
<dbReference type="Gene3D" id="4.10.60.10">
    <property type="entry name" value="Zinc finger, CCHC-type"/>
    <property type="match status" value="1"/>
</dbReference>
<evidence type="ECO:0000256" key="1">
    <source>
        <dbReference type="PROSITE-ProRule" id="PRU00047"/>
    </source>
</evidence>
<feature type="domain" description="CCHC-type" evidence="3">
    <location>
        <begin position="25"/>
        <end position="41"/>
    </location>
</feature>
<organism evidence="4 5">
    <name type="scientific">Sphenodon punctatus</name>
    <name type="common">Tuatara</name>
    <name type="synonym">Hatteria punctata</name>
    <dbReference type="NCBI Taxonomy" id="8508"/>
    <lineage>
        <taxon>Eukaryota</taxon>
        <taxon>Metazoa</taxon>
        <taxon>Chordata</taxon>
        <taxon>Craniata</taxon>
        <taxon>Vertebrata</taxon>
        <taxon>Euteleostomi</taxon>
        <taxon>Lepidosauria</taxon>
        <taxon>Sphenodontia</taxon>
        <taxon>Sphenodontidae</taxon>
        <taxon>Sphenodon</taxon>
    </lineage>
</organism>
<feature type="region of interest" description="Disordered" evidence="2">
    <location>
        <begin position="43"/>
        <end position="115"/>
    </location>
</feature>
<keyword evidence="1" id="KW-0863">Zinc-finger</keyword>
<dbReference type="PROSITE" id="PS50158">
    <property type="entry name" value="ZF_CCHC"/>
    <property type="match status" value="1"/>
</dbReference>
<keyword evidence="5" id="KW-1185">Reference proteome</keyword>
<dbReference type="InterPro" id="IPR036875">
    <property type="entry name" value="Znf_CCHC_sf"/>
</dbReference>
<accession>A0A8D0GHU0</accession>
<keyword evidence="1" id="KW-0479">Metal-binding</keyword>
<feature type="compositionally biased region" description="Polar residues" evidence="2">
    <location>
        <begin position="48"/>
        <end position="62"/>
    </location>
</feature>
<evidence type="ECO:0000313" key="5">
    <source>
        <dbReference type="Proteomes" id="UP000694392"/>
    </source>
</evidence>
<sequence>MGRDKTPRQSEKWRRQEDRDLREKRCFICGREGHIKKECPQYKGAAGGSNSDGLCGSPSSPSAVKHAGRLNQGTLLHEEKKKQKGRVFLSPQSGSLSSKYMTQGKASQKRTQQES</sequence>
<feature type="compositionally biased region" description="Polar residues" evidence="2">
    <location>
        <begin position="90"/>
        <end position="115"/>
    </location>
</feature>
<dbReference type="GO" id="GO:0003676">
    <property type="term" value="F:nucleic acid binding"/>
    <property type="evidence" value="ECO:0007669"/>
    <property type="project" value="InterPro"/>
</dbReference>
<protein>
    <recommendedName>
        <fullName evidence="3">CCHC-type domain-containing protein</fullName>
    </recommendedName>
</protein>